<evidence type="ECO:0000256" key="7">
    <source>
        <dbReference type="ARBA" id="ARBA00023242"/>
    </source>
</evidence>
<keyword evidence="7" id="KW-0539">Nucleus</keyword>
<dbReference type="EMBL" id="KB632255">
    <property type="protein sequence ID" value="ERL90644.1"/>
    <property type="molecule type" value="Genomic_DNA"/>
</dbReference>
<reference evidence="9 11" key="1">
    <citation type="journal article" date="2013" name="Genome Biol.">
        <title>Draft genome of the mountain pine beetle, Dendroctonus ponderosae Hopkins, a major forest pest.</title>
        <authorList>
            <person name="Keeling C.I."/>
            <person name="Yuen M.M."/>
            <person name="Liao N.Y."/>
            <person name="Docking T.R."/>
            <person name="Chan S.K."/>
            <person name="Taylor G.A."/>
            <person name="Palmquist D.L."/>
            <person name="Jackman S.D."/>
            <person name="Nguyen A."/>
            <person name="Li M."/>
            <person name="Henderson H."/>
            <person name="Janes J.K."/>
            <person name="Zhao Y."/>
            <person name="Pandoh P."/>
            <person name="Moore R."/>
            <person name="Sperling F.A."/>
            <person name="Huber D.P."/>
            <person name="Birol I."/>
            <person name="Jones S.J."/>
            <person name="Bohlmann J."/>
        </authorList>
    </citation>
    <scope>NUCLEOTIDE SEQUENCE</scope>
</reference>
<keyword evidence="6" id="KW-0804">Transcription</keyword>
<evidence type="ECO:0000259" key="8">
    <source>
        <dbReference type="Pfam" id="PF11597"/>
    </source>
</evidence>
<organism evidence="9">
    <name type="scientific">Dendroctonus ponderosae</name>
    <name type="common">Mountain pine beetle</name>
    <dbReference type="NCBI Taxonomy" id="77166"/>
    <lineage>
        <taxon>Eukaryota</taxon>
        <taxon>Metazoa</taxon>
        <taxon>Ecdysozoa</taxon>
        <taxon>Arthropoda</taxon>
        <taxon>Hexapoda</taxon>
        <taxon>Insecta</taxon>
        <taxon>Pterygota</taxon>
        <taxon>Neoptera</taxon>
        <taxon>Endopterygota</taxon>
        <taxon>Coleoptera</taxon>
        <taxon>Polyphaga</taxon>
        <taxon>Cucujiformia</taxon>
        <taxon>Curculionidae</taxon>
        <taxon>Scolytinae</taxon>
        <taxon>Dendroctonus</taxon>
    </lineage>
</organism>
<proteinExistence type="inferred from homology"/>
<dbReference type="InterPro" id="IPR051139">
    <property type="entry name" value="Mediator_complx_sub13"/>
</dbReference>
<keyword evidence="4" id="KW-0678">Repressor</keyword>
<comment type="similarity">
    <text evidence="2">Belongs to the Mediator complex subunit 13 family.</text>
</comment>
<evidence type="ECO:0000256" key="3">
    <source>
        <dbReference type="ARBA" id="ARBA00019618"/>
    </source>
</evidence>
<sequence length="328" mass="36456">MMNLMNISDCEQGSWESGLSYECRSLLFKALHNLIERSLLSRDFVRLGKWFVQPYDYPAPRFDPSDPDNPNGIGPEAYATPPHNASHLSFAFAFFVHGESSVCASIDVRQHPAVRRLTRWHMQEAQASTGGINVILAPHGLAGTLTGQSFRPPETTAKFIDDWGHFYPLDKSSSLTDSSVVEVIVKGSKMRYPSCYVLVTDLDDYTNPMFSSFGCCHVNLTRANESIPKSNCINPNESIPITVVTPPPSPIQINSRVPQPGAHTVSVENINSMSRDQTAAQILAEQTWQQCLYSGAFLDKASKEDGCWDYVEPTRKTICTCLNCNKQN</sequence>
<evidence type="ECO:0000256" key="5">
    <source>
        <dbReference type="ARBA" id="ARBA00023015"/>
    </source>
</evidence>
<accession>N6U5S4</accession>
<evidence type="ECO:0000313" key="10">
    <source>
        <dbReference type="EMBL" id="ERL90644.1"/>
    </source>
</evidence>
<dbReference type="InterPro" id="IPR021643">
    <property type="entry name" value="Mediator_Med13_N"/>
</dbReference>
<evidence type="ECO:0000313" key="11">
    <source>
        <dbReference type="Proteomes" id="UP000030742"/>
    </source>
</evidence>
<evidence type="ECO:0000256" key="2">
    <source>
        <dbReference type="ARBA" id="ARBA00009354"/>
    </source>
</evidence>
<dbReference type="GO" id="GO:0003713">
    <property type="term" value="F:transcription coactivator activity"/>
    <property type="evidence" value="ECO:0007669"/>
    <property type="project" value="TreeGrafter"/>
</dbReference>
<keyword evidence="5" id="KW-0805">Transcription regulation</keyword>
<protein>
    <recommendedName>
        <fullName evidence="3">Mediator of RNA polymerase II transcription subunit 13</fullName>
    </recommendedName>
</protein>
<dbReference type="EMBL" id="KB740994">
    <property type="protein sequence ID" value="ENN75996.1"/>
    <property type="molecule type" value="Genomic_DNA"/>
</dbReference>
<comment type="subcellular location">
    <subcellularLocation>
        <location evidence="1">Nucleus</location>
    </subcellularLocation>
</comment>
<dbReference type="PANTHER" id="PTHR48249:SF3">
    <property type="entry name" value="MEDIATOR OF RNA POLYMERASE II TRANSCRIPTION SUBUNIT 13"/>
    <property type="match status" value="1"/>
</dbReference>
<dbReference type="GO" id="GO:0045944">
    <property type="term" value="P:positive regulation of transcription by RNA polymerase II"/>
    <property type="evidence" value="ECO:0007669"/>
    <property type="project" value="TreeGrafter"/>
</dbReference>
<gene>
    <name evidence="10" type="ORF">D910_07991</name>
    <name evidence="9" type="ORF">YQE_07528</name>
</gene>
<dbReference type="GO" id="GO:0016592">
    <property type="term" value="C:mediator complex"/>
    <property type="evidence" value="ECO:0007669"/>
    <property type="project" value="TreeGrafter"/>
</dbReference>
<evidence type="ECO:0000256" key="6">
    <source>
        <dbReference type="ARBA" id="ARBA00023163"/>
    </source>
</evidence>
<dbReference type="STRING" id="77166.N6U5S4"/>
<evidence type="ECO:0000256" key="4">
    <source>
        <dbReference type="ARBA" id="ARBA00022491"/>
    </source>
</evidence>
<evidence type="ECO:0000313" key="9">
    <source>
        <dbReference type="EMBL" id="ENN75996.1"/>
    </source>
</evidence>
<dbReference type="HOGENOM" id="CLU_848012_0_0_1"/>
<dbReference type="OrthoDB" id="103819at2759"/>
<dbReference type="AlphaFoldDB" id="N6U5S4"/>
<feature type="non-terminal residue" evidence="9">
    <location>
        <position position="1"/>
    </location>
</feature>
<dbReference type="Proteomes" id="UP000030742">
    <property type="component" value="Unassembled WGS sequence"/>
</dbReference>
<feature type="domain" description="Mediator complex subunit Med13 N-terminal" evidence="8">
    <location>
        <begin position="17"/>
        <end position="148"/>
    </location>
</feature>
<evidence type="ECO:0000256" key="1">
    <source>
        <dbReference type="ARBA" id="ARBA00004123"/>
    </source>
</evidence>
<dbReference type="Pfam" id="PF11597">
    <property type="entry name" value="Med13_N"/>
    <property type="match status" value="1"/>
</dbReference>
<dbReference type="PANTHER" id="PTHR48249">
    <property type="entry name" value="MEDIATOR OF RNA POLYMERASE II TRANSCRIPTION SUBUNIT 13"/>
    <property type="match status" value="1"/>
</dbReference>
<name>N6U5S4_DENPD</name>
<dbReference type="OMA" id="MNISDCE"/>